<sequence length="60" mass="6643">MIEGTLDGFSLDSEEEADKLPKSSVHQSDQSNENGDQTYMKTKGKAKKSSICSQSWLISF</sequence>
<comment type="caution">
    <text evidence="2">The sequence shown here is derived from an EMBL/GenBank/DDBJ whole genome shotgun (WGS) entry which is preliminary data.</text>
</comment>
<dbReference type="OrthoDB" id="549068at2759"/>
<feature type="compositionally biased region" description="Polar residues" evidence="1">
    <location>
        <begin position="50"/>
        <end position="60"/>
    </location>
</feature>
<reference evidence="2" key="2">
    <citation type="submission" date="2019-07" db="EMBL/GenBank/DDBJ databases">
        <authorList>
            <person name="Yang Y."/>
            <person name="Bocs S."/>
            <person name="Baudouin L."/>
        </authorList>
    </citation>
    <scope>NUCLEOTIDE SEQUENCE</scope>
    <source>
        <tissue evidence="2">Spear leaf of Hainan Tall coconut</tissue>
    </source>
</reference>
<dbReference type="InterPro" id="IPR033246">
    <property type="entry name" value="BIN4"/>
</dbReference>
<protein>
    <submittedName>
        <fullName evidence="2">Putative DNA-binding protein BIN4-like</fullName>
    </submittedName>
</protein>
<accession>A0A8K0IQ88</accession>
<dbReference type="GO" id="GO:0042023">
    <property type="term" value="P:DNA endoreduplication"/>
    <property type="evidence" value="ECO:0007669"/>
    <property type="project" value="InterPro"/>
</dbReference>
<proteinExistence type="predicted"/>
<feature type="compositionally biased region" description="Polar residues" evidence="1">
    <location>
        <begin position="24"/>
        <end position="40"/>
    </location>
</feature>
<dbReference type="GO" id="GO:0003690">
    <property type="term" value="F:double-stranded DNA binding"/>
    <property type="evidence" value="ECO:0007669"/>
    <property type="project" value="InterPro"/>
</dbReference>
<dbReference type="PANTHER" id="PTHR34810">
    <property type="entry name" value="DNA-BINDING PROTEIN BIN4"/>
    <property type="match status" value="1"/>
</dbReference>
<dbReference type="PANTHER" id="PTHR34810:SF1">
    <property type="entry name" value="DNA-BINDING PROTEIN BIN4"/>
    <property type="match status" value="1"/>
</dbReference>
<keyword evidence="3" id="KW-1185">Reference proteome</keyword>
<dbReference type="EMBL" id="CM017882">
    <property type="protein sequence ID" value="KAG1364511.1"/>
    <property type="molecule type" value="Genomic_DNA"/>
</dbReference>
<dbReference type="GO" id="GO:0051276">
    <property type="term" value="P:chromosome organization"/>
    <property type="evidence" value="ECO:0007669"/>
    <property type="project" value="TreeGrafter"/>
</dbReference>
<evidence type="ECO:0000256" key="1">
    <source>
        <dbReference type="SAM" id="MobiDB-lite"/>
    </source>
</evidence>
<keyword evidence="2" id="KW-0238">DNA-binding</keyword>
<dbReference type="GO" id="GO:0009330">
    <property type="term" value="C:DNA topoisomerase type II (double strand cut, ATP-hydrolyzing) complex"/>
    <property type="evidence" value="ECO:0007669"/>
    <property type="project" value="InterPro"/>
</dbReference>
<evidence type="ECO:0000313" key="2">
    <source>
        <dbReference type="EMBL" id="KAG1364511.1"/>
    </source>
</evidence>
<gene>
    <name evidence="2" type="ORF">COCNU_11G013380</name>
</gene>
<dbReference type="Proteomes" id="UP000797356">
    <property type="component" value="Chromosome 11"/>
</dbReference>
<dbReference type="GO" id="GO:0005634">
    <property type="term" value="C:nucleus"/>
    <property type="evidence" value="ECO:0007669"/>
    <property type="project" value="TreeGrafter"/>
</dbReference>
<reference evidence="2" key="1">
    <citation type="journal article" date="2017" name="Gigascience">
        <title>The genome draft of coconut (Cocos nucifera).</title>
        <authorList>
            <person name="Xiao Y."/>
            <person name="Xu P."/>
            <person name="Fan H."/>
            <person name="Baudouin L."/>
            <person name="Xia W."/>
            <person name="Bocs S."/>
            <person name="Xu J."/>
            <person name="Li Q."/>
            <person name="Guo A."/>
            <person name="Zhou L."/>
            <person name="Li J."/>
            <person name="Wu Y."/>
            <person name="Ma Z."/>
            <person name="Armero A."/>
            <person name="Issali A.E."/>
            <person name="Liu N."/>
            <person name="Peng M."/>
            <person name="Yang Y."/>
        </authorList>
    </citation>
    <scope>NUCLEOTIDE SEQUENCE</scope>
    <source>
        <tissue evidence="2">Spear leaf of Hainan Tall coconut</tissue>
    </source>
</reference>
<feature type="region of interest" description="Disordered" evidence="1">
    <location>
        <begin position="1"/>
        <end position="60"/>
    </location>
</feature>
<evidence type="ECO:0000313" key="3">
    <source>
        <dbReference type="Proteomes" id="UP000797356"/>
    </source>
</evidence>
<name>A0A8K0IQ88_COCNU</name>
<dbReference type="AlphaFoldDB" id="A0A8K0IQ88"/>
<organism evidence="2 3">
    <name type="scientific">Cocos nucifera</name>
    <name type="common">Coconut palm</name>
    <dbReference type="NCBI Taxonomy" id="13894"/>
    <lineage>
        <taxon>Eukaryota</taxon>
        <taxon>Viridiplantae</taxon>
        <taxon>Streptophyta</taxon>
        <taxon>Embryophyta</taxon>
        <taxon>Tracheophyta</taxon>
        <taxon>Spermatophyta</taxon>
        <taxon>Magnoliopsida</taxon>
        <taxon>Liliopsida</taxon>
        <taxon>Arecaceae</taxon>
        <taxon>Arecoideae</taxon>
        <taxon>Cocoseae</taxon>
        <taxon>Attaleinae</taxon>
        <taxon>Cocos</taxon>
    </lineage>
</organism>